<feature type="region of interest" description="Disordered" evidence="1">
    <location>
        <begin position="1"/>
        <end position="32"/>
    </location>
</feature>
<dbReference type="AlphaFoldDB" id="A0A834JT30"/>
<dbReference type="Proteomes" id="UP000614350">
    <property type="component" value="Unassembled WGS sequence"/>
</dbReference>
<comment type="caution">
    <text evidence="2">The sequence shown here is derived from an EMBL/GenBank/DDBJ whole genome shotgun (WGS) entry which is preliminary data.</text>
</comment>
<feature type="compositionally biased region" description="Polar residues" evidence="1">
    <location>
        <begin position="88"/>
        <end position="101"/>
    </location>
</feature>
<evidence type="ECO:0000256" key="1">
    <source>
        <dbReference type="SAM" id="MobiDB-lite"/>
    </source>
</evidence>
<name>A0A834JT30_VESVU</name>
<protein>
    <submittedName>
        <fullName evidence="2">Uncharacterized protein</fullName>
    </submittedName>
</protein>
<proteinExistence type="predicted"/>
<organism evidence="2 3">
    <name type="scientific">Vespula vulgaris</name>
    <name type="common">Yellow jacket</name>
    <name type="synonym">Wasp</name>
    <dbReference type="NCBI Taxonomy" id="7454"/>
    <lineage>
        <taxon>Eukaryota</taxon>
        <taxon>Metazoa</taxon>
        <taxon>Ecdysozoa</taxon>
        <taxon>Arthropoda</taxon>
        <taxon>Hexapoda</taxon>
        <taxon>Insecta</taxon>
        <taxon>Pterygota</taxon>
        <taxon>Neoptera</taxon>
        <taxon>Endopterygota</taxon>
        <taxon>Hymenoptera</taxon>
        <taxon>Apocrita</taxon>
        <taxon>Aculeata</taxon>
        <taxon>Vespoidea</taxon>
        <taxon>Vespidae</taxon>
        <taxon>Vespinae</taxon>
        <taxon>Vespula</taxon>
    </lineage>
</organism>
<keyword evidence="3" id="KW-1185">Reference proteome</keyword>
<feature type="region of interest" description="Disordered" evidence="1">
    <location>
        <begin position="84"/>
        <end position="158"/>
    </location>
</feature>
<accession>A0A834JT30</accession>
<feature type="compositionally biased region" description="Pro residues" evidence="1">
    <location>
        <begin position="129"/>
        <end position="140"/>
    </location>
</feature>
<dbReference type="EMBL" id="JACSEA010000009">
    <property type="protein sequence ID" value="KAF7392982.1"/>
    <property type="molecule type" value="Genomic_DNA"/>
</dbReference>
<sequence length="158" mass="16733">MKSVVSYRRQSVHGLRETRNGGDATGNGGGGISDGDVELFDQLLVSAVLKRRGFGRFGVLNVVLDVLQNADMGTANVDNRYALDSEASGGNNASDNGQRASGVSLKHALNSREPTNWLKRRELGLGRSIPPPPPSPPPSLPLTTTTPSSSFSLLLPPR</sequence>
<feature type="compositionally biased region" description="Gly residues" evidence="1">
    <location>
        <begin position="23"/>
        <end position="32"/>
    </location>
</feature>
<gene>
    <name evidence="2" type="ORF">HZH66_008815</name>
</gene>
<evidence type="ECO:0000313" key="2">
    <source>
        <dbReference type="EMBL" id="KAF7392982.1"/>
    </source>
</evidence>
<feature type="compositionally biased region" description="Low complexity" evidence="1">
    <location>
        <begin position="141"/>
        <end position="158"/>
    </location>
</feature>
<evidence type="ECO:0000313" key="3">
    <source>
        <dbReference type="Proteomes" id="UP000614350"/>
    </source>
</evidence>
<reference evidence="2" key="1">
    <citation type="journal article" date="2020" name="G3 (Bethesda)">
        <title>High-Quality Assemblies for Three Invasive Social Wasps from the &lt;i&gt;Vespula&lt;/i&gt; Genus.</title>
        <authorList>
            <person name="Harrop T.W.R."/>
            <person name="Guhlin J."/>
            <person name="McLaughlin G.M."/>
            <person name="Permina E."/>
            <person name="Stockwell P."/>
            <person name="Gilligan J."/>
            <person name="Le Lec M.F."/>
            <person name="Gruber M.A.M."/>
            <person name="Quinn O."/>
            <person name="Lovegrove M."/>
            <person name="Duncan E.J."/>
            <person name="Remnant E.J."/>
            <person name="Van Eeckhoven J."/>
            <person name="Graham B."/>
            <person name="Knapp R.A."/>
            <person name="Langford K.W."/>
            <person name="Kronenberg Z."/>
            <person name="Press M.O."/>
            <person name="Eacker S.M."/>
            <person name="Wilson-Rankin E.E."/>
            <person name="Purcell J."/>
            <person name="Lester P.J."/>
            <person name="Dearden P.K."/>
        </authorList>
    </citation>
    <scope>NUCLEOTIDE SEQUENCE</scope>
    <source>
        <strain evidence="2">Marl-1</strain>
    </source>
</reference>